<dbReference type="Pfam" id="PF00384">
    <property type="entry name" value="Molybdopterin"/>
    <property type="match status" value="1"/>
</dbReference>
<dbReference type="GO" id="GO:0016020">
    <property type="term" value="C:membrane"/>
    <property type="evidence" value="ECO:0007669"/>
    <property type="project" value="UniProtKB-SubCell"/>
</dbReference>
<evidence type="ECO:0000256" key="14">
    <source>
        <dbReference type="ARBA" id="ARBA00034078"/>
    </source>
</evidence>
<comment type="subcellular location">
    <subcellularLocation>
        <location evidence="2">Membrane</location>
    </subcellularLocation>
</comment>
<evidence type="ECO:0000256" key="5">
    <source>
        <dbReference type="ARBA" id="ARBA00022714"/>
    </source>
</evidence>
<evidence type="ECO:0000256" key="6">
    <source>
        <dbReference type="ARBA" id="ARBA00022719"/>
    </source>
</evidence>
<keyword evidence="11" id="KW-0520">NAD</keyword>
<dbReference type="InterPro" id="IPR000283">
    <property type="entry name" value="NADH_UbQ_OxRdtase_75kDa_su_CS"/>
</dbReference>
<sequence>MPDLIIDGRPVTVDKGVSVIEAAERAGVMIPRFCWHKSLGAAGACRLCAVMFVEGPVKGLEMSCMTPAADGMVVETGHPKAVAFRRQIIELLMANHPHDCPVCDEGGHCLLQDETISGGHSLRRFPGRKRTYQDQNLGPFIQHEMNRCIHCYRCARFYQDYCGYRDFGPMQNANRVYFGRFEDGPLDNPFAGNLADLCPTGTLTDKPGRFVARRWDCQRAPSVCLHCSLGCNVTALSRYRRVARIEARDNAAINGAFICDRGRYGFGYQSAQERPRAPLAAGRPATPEEALRAAAGLLAAAAKRHGPDAVAVVGGQRSTMETQAALIALARAAGWRAPAFFAAAREQAQARQALYALTPPRARSLADLAKADAVLVVGVSPLADAPMLTLTLRQAARAGAAIFLADPRPLALPLDHVHLPLAPRQLAAVLAVAAAGEDASGLIQQKFPLAPELWPRLEALAQAMAKAKRPALAYAPALAASLPGDDRVGLFPVLAQAGTAGAALLAPTDAPGLDELAAELAAGRIKAVIAVETDLFAAAPALAARLDALEALVVLDHLPTPTVAAAQVFLPTATLFETGGTLAASDGRLQRAEPVQAPGLSVLADGAGDHPPRDYARPLPGTDPAPAAFWCDRLGRALSLELPRHPLAEALAAHPVLADLDPVTLPAEGQRPTYPGREPATPESPPAQPAAEGLAVVMETPFFGGDELSRYAPLTADKTGPAVALLHPDDAAGLNLADGATVALDCGDAPATAAVRLHPGVARGVVVVPRLPRFDALPPNLGPCGLRRRETP</sequence>
<keyword evidence="9" id="KW-0408">Iron</keyword>
<dbReference type="PROSITE" id="PS51085">
    <property type="entry name" value="2FE2S_FER_2"/>
    <property type="match status" value="1"/>
</dbReference>
<dbReference type="GO" id="GO:0042773">
    <property type="term" value="P:ATP synthesis coupled electron transport"/>
    <property type="evidence" value="ECO:0007669"/>
    <property type="project" value="InterPro"/>
</dbReference>
<dbReference type="SMART" id="SM00926">
    <property type="entry name" value="Molybdop_Fe4S4"/>
    <property type="match status" value="1"/>
</dbReference>
<evidence type="ECO:0000256" key="13">
    <source>
        <dbReference type="ARBA" id="ARBA00023136"/>
    </source>
</evidence>
<comment type="catalytic activity">
    <reaction evidence="15">
        <text>a quinone + NADH + 5 H(+)(in) = a quinol + NAD(+) + 4 H(+)(out)</text>
        <dbReference type="Rhea" id="RHEA:57888"/>
        <dbReference type="ChEBI" id="CHEBI:15378"/>
        <dbReference type="ChEBI" id="CHEBI:24646"/>
        <dbReference type="ChEBI" id="CHEBI:57540"/>
        <dbReference type="ChEBI" id="CHEBI:57945"/>
        <dbReference type="ChEBI" id="CHEBI:132124"/>
    </reaction>
</comment>
<dbReference type="InterPro" id="IPR001041">
    <property type="entry name" value="2Fe-2S_ferredoxin-type"/>
</dbReference>
<feature type="region of interest" description="Disordered" evidence="17">
    <location>
        <begin position="664"/>
        <end position="691"/>
    </location>
</feature>
<evidence type="ECO:0000313" key="21">
    <source>
        <dbReference type="EMBL" id="EKO41184.1"/>
    </source>
</evidence>
<reference evidence="21 22" key="1">
    <citation type="submission" date="2012-07" db="EMBL/GenBank/DDBJ databases">
        <title>Draft genome sequence of Desulfovibrio magneticus str. Maddingley MBC34 obtained from a metagenomic sequence of a methanogenic enrichment isolated from coal-seam formation water in Victoria, Australia.</title>
        <authorList>
            <person name="Greenfield P."/>
            <person name="Hendry P."/>
            <person name="Li D."/>
            <person name="Rosewarne C.P."/>
            <person name="Tran-Dinh N."/>
            <person name="Elbourne L.D.H."/>
            <person name="Paulsen I.T."/>
            <person name="Midgley D.J."/>
        </authorList>
    </citation>
    <scope>NUCLEOTIDE SEQUENCE [LARGE SCALE GENOMIC DNA]</scope>
    <source>
        <strain evidence="22">Maddingley MBC34</strain>
    </source>
</reference>
<accession>K6GJA4</accession>
<evidence type="ECO:0000259" key="19">
    <source>
        <dbReference type="PROSITE" id="PS51669"/>
    </source>
</evidence>
<dbReference type="InterPro" id="IPR006656">
    <property type="entry name" value="Mopterin_OxRdtase"/>
</dbReference>
<evidence type="ECO:0000256" key="15">
    <source>
        <dbReference type="ARBA" id="ARBA00047712"/>
    </source>
</evidence>
<dbReference type="NCBIfam" id="TIGR01973">
    <property type="entry name" value="NuoG"/>
    <property type="match status" value="1"/>
</dbReference>
<evidence type="ECO:0000256" key="7">
    <source>
        <dbReference type="ARBA" id="ARBA00022723"/>
    </source>
</evidence>
<feature type="domain" description="2Fe-2S ferredoxin-type" evidence="18">
    <location>
        <begin position="1"/>
        <end position="80"/>
    </location>
</feature>
<dbReference type="PANTHER" id="PTHR43105:SF10">
    <property type="entry name" value="NADH-QUINONE OXIDOREDUCTASE SUBUNIT G"/>
    <property type="match status" value="1"/>
</dbReference>
<dbReference type="Gene3D" id="3.10.20.740">
    <property type="match status" value="1"/>
</dbReference>
<dbReference type="GO" id="GO:0051537">
    <property type="term" value="F:2 iron, 2 sulfur cluster binding"/>
    <property type="evidence" value="ECO:0007669"/>
    <property type="project" value="UniProtKB-KW"/>
</dbReference>
<evidence type="ECO:0000256" key="2">
    <source>
        <dbReference type="ARBA" id="ARBA00004370"/>
    </source>
</evidence>
<feature type="domain" description="4Fe-4S Mo/W bis-MGD-type" evidence="19">
    <location>
        <begin position="217"/>
        <end position="273"/>
    </location>
</feature>
<dbReference type="SUPFAM" id="SSF54292">
    <property type="entry name" value="2Fe-2S ferredoxin-like"/>
    <property type="match status" value="1"/>
</dbReference>
<evidence type="ECO:0000259" key="20">
    <source>
        <dbReference type="PROSITE" id="PS51839"/>
    </source>
</evidence>
<evidence type="ECO:0000256" key="10">
    <source>
        <dbReference type="ARBA" id="ARBA00023014"/>
    </source>
</evidence>
<name>K6GJA4_9BACT</name>
<dbReference type="PATRIC" id="fig|1206767.3.peg.45"/>
<proteinExistence type="inferred from homology"/>
<evidence type="ECO:0000256" key="12">
    <source>
        <dbReference type="ARBA" id="ARBA00023075"/>
    </source>
</evidence>
<keyword evidence="7" id="KW-0479">Metal-binding</keyword>
<dbReference type="Proteomes" id="UP000006272">
    <property type="component" value="Unassembled WGS sequence"/>
</dbReference>
<evidence type="ECO:0000256" key="3">
    <source>
        <dbReference type="ARBA" id="ARBA00005404"/>
    </source>
</evidence>
<organism evidence="21 22">
    <name type="scientific">Solidesulfovibrio magneticus str. Maddingley MBC34</name>
    <dbReference type="NCBI Taxonomy" id="1206767"/>
    <lineage>
        <taxon>Bacteria</taxon>
        <taxon>Pseudomonadati</taxon>
        <taxon>Thermodesulfobacteriota</taxon>
        <taxon>Desulfovibrionia</taxon>
        <taxon>Desulfovibrionales</taxon>
        <taxon>Desulfovibrionaceae</taxon>
        <taxon>Solidesulfovibrio</taxon>
    </lineage>
</organism>
<evidence type="ECO:0000256" key="17">
    <source>
        <dbReference type="SAM" id="MobiDB-lite"/>
    </source>
</evidence>
<dbReference type="InterPro" id="IPR036010">
    <property type="entry name" value="2Fe-2S_ferredoxin-like_sf"/>
</dbReference>
<dbReference type="Gene3D" id="3.40.50.740">
    <property type="match status" value="2"/>
</dbReference>
<dbReference type="Pfam" id="PF04879">
    <property type="entry name" value="Molybdop_Fe4S4"/>
    <property type="match status" value="1"/>
</dbReference>
<dbReference type="Pfam" id="PF13510">
    <property type="entry name" value="Fer2_4"/>
    <property type="match status" value="1"/>
</dbReference>
<dbReference type="InterPro" id="IPR054351">
    <property type="entry name" value="NADH_UbQ_OxRdtase_ferredoxin"/>
</dbReference>
<dbReference type="SMART" id="SM00929">
    <property type="entry name" value="NADH-G_4Fe-4S_3"/>
    <property type="match status" value="1"/>
</dbReference>
<keyword evidence="4" id="KW-0004">4Fe-4S</keyword>
<comment type="cofactor">
    <cofactor evidence="1">
        <name>[4Fe-4S] cluster</name>
        <dbReference type="ChEBI" id="CHEBI:49883"/>
    </cofactor>
</comment>
<dbReference type="InterPro" id="IPR050123">
    <property type="entry name" value="Prok_molybdopt-oxidoreductase"/>
</dbReference>
<dbReference type="PROSITE" id="PS00641">
    <property type="entry name" value="COMPLEX1_75K_1"/>
    <property type="match status" value="1"/>
</dbReference>
<dbReference type="SUPFAM" id="SSF54862">
    <property type="entry name" value="4Fe-4S ferredoxins"/>
    <property type="match status" value="1"/>
</dbReference>
<dbReference type="AlphaFoldDB" id="K6GJA4"/>
<dbReference type="Gene3D" id="3.40.228.10">
    <property type="entry name" value="Dimethylsulfoxide Reductase, domain 2"/>
    <property type="match status" value="1"/>
</dbReference>
<dbReference type="GO" id="GO:0003954">
    <property type="term" value="F:NADH dehydrogenase activity"/>
    <property type="evidence" value="ECO:0007669"/>
    <property type="project" value="TreeGrafter"/>
</dbReference>
<protein>
    <submittedName>
        <fullName evidence="21">NADH-quinone oxidoreductase, chain G</fullName>
    </submittedName>
</protein>
<dbReference type="Gene3D" id="2.20.25.90">
    <property type="entry name" value="ADC-like domains"/>
    <property type="match status" value="1"/>
</dbReference>
<comment type="cofactor">
    <cofactor evidence="14">
        <name>[2Fe-2S] cluster</name>
        <dbReference type="ChEBI" id="CHEBI:190135"/>
    </cofactor>
</comment>
<comment type="similarity">
    <text evidence="3 16">Belongs to the complex I 75 kDa subunit family.</text>
</comment>
<dbReference type="GO" id="GO:0048038">
    <property type="term" value="F:quinone binding"/>
    <property type="evidence" value="ECO:0007669"/>
    <property type="project" value="UniProtKB-KW"/>
</dbReference>
<dbReference type="Pfam" id="PF22117">
    <property type="entry name" value="Fer4_Nqo3"/>
    <property type="match status" value="1"/>
</dbReference>
<keyword evidence="8" id="KW-1278">Translocase</keyword>
<keyword evidence="13" id="KW-0472">Membrane</keyword>
<keyword evidence="5" id="KW-0001">2Fe-2S</keyword>
<dbReference type="EMBL" id="ALAO01000016">
    <property type="protein sequence ID" value="EKO41184.1"/>
    <property type="molecule type" value="Genomic_DNA"/>
</dbReference>
<dbReference type="CDD" id="cd00207">
    <property type="entry name" value="fer2"/>
    <property type="match status" value="1"/>
</dbReference>
<comment type="caution">
    <text evidence="21">The sequence shown here is derived from an EMBL/GenBank/DDBJ whole genome shotgun (WGS) entry which is preliminary data.</text>
</comment>
<dbReference type="InterPro" id="IPR010228">
    <property type="entry name" value="NADH_UbQ_OxRdtase_Gsu"/>
</dbReference>
<dbReference type="PROSITE" id="PS51669">
    <property type="entry name" value="4FE4S_MOW_BIS_MGD"/>
    <property type="match status" value="1"/>
</dbReference>
<evidence type="ECO:0000259" key="18">
    <source>
        <dbReference type="PROSITE" id="PS51085"/>
    </source>
</evidence>
<dbReference type="InterPro" id="IPR009010">
    <property type="entry name" value="Asp_de-COase-like_dom_sf"/>
</dbReference>
<dbReference type="SUPFAM" id="SSF50692">
    <property type="entry name" value="ADC-like"/>
    <property type="match status" value="1"/>
</dbReference>
<keyword evidence="10" id="KW-0411">Iron-sulfur</keyword>
<dbReference type="PROSITE" id="PS00642">
    <property type="entry name" value="COMPLEX1_75K_2"/>
    <property type="match status" value="1"/>
</dbReference>
<evidence type="ECO:0000256" key="4">
    <source>
        <dbReference type="ARBA" id="ARBA00022485"/>
    </source>
</evidence>
<feature type="domain" description="4Fe-4S His(Cys)3-ligated-type" evidence="20">
    <location>
        <begin position="80"/>
        <end position="119"/>
    </location>
</feature>
<dbReference type="SUPFAM" id="SSF53706">
    <property type="entry name" value="Formate dehydrogenase/DMSO reductase, domains 1-3"/>
    <property type="match status" value="1"/>
</dbReference>
<dbReference type="PROSITE" id="PS51839">
    <property type="entry name" value="4FE4S_HC3"/>
    <property type="match status" value="1"/>
</dbReference>
<keyword evidence="6" id="KW-0874">Quinone</keyword>
<dbReference type="Pfam" id="PF10588">
    <property type="entry name" value="NADH-G_4Fe-4S_3"/>
    <property type="match status" value="1"/>
</dbReference>
<dbReference type="InterPro" id="IPR019574">
    <property type="entry name" value="NADH_UbQ_OxRdtase_Gsu_4Fe4S-bd"/>
</dbReference>
<evidence type="ECO:0000256" key="11">
    <source>
        <dbReference type="ARBA" id="ARBA00023027"/>
    </source>
</evidence>
<dbReference type="InterPro" id="IPR006963">
    <property type="entry name" value="Mopterin_OxRdtase_4Fe-4S_dom"/>
</dbReference>
<gene>
    <name evidence="21" type="ORF">B193_0061</name>
</gene>
<evidence type="ECO:0000256" key="9">
    <source>
        <dbReference type="ARBA" id="ARBA00023004"/>
    </source>
</evidence>
<dbReference type="GO" id="GO:0046872">
    <property type="term" value="F:metal ion binding"/>
    <property type="evidence" value="ECO:0007669"/>
    <property type="project" value="UniProtKB-KW"/>
</dbReference>
<evidence type="ECO:0000256" key="8">
    <source>
        <dbReference type="ARBA" id="ARBA00022967"/>
    </source>
</evidence>
<dbReference type="FunFam" id="3.10.20.740:FF:000004">
    <property type="entry name" value="NADH-quinone oxidoreductase"/>
    <property type="match status" value="1"/>
</dbReference>
<evidence type="ECO:0000313" key="22">
    <source>
        <dbReference type="Proteomes" id="UP000006272"/>
    </source>
</evidence>
<dbReference type="PANTHER" id="PTHR43105">
    <property type="entry name" value="RESPIRATORY NITRATE REDUCTASE"/>
    <property type="match status" value="1"/>
</dbReference>
<keyword evidence="12" id="KW-0830">Ubiquinone</keyword>
<evidence type="ECO:0000256" key="16">
    <source>
        <dbReference type="RuleBase" id="RU004523"/>
    </source>
</evidence>
<dbReference type="GO" id="GO:0051539">
    <property type="term" value="F:4 iron, 4 sulfur cluster binding"/>
    <property type="evidence" value="ECO:0007669"/>
    <property type="project" value="UniProtKB-KW"/>
</dbReference>
<evidence type="ECO:0000256" key="1">
    <source>
        <dbReference type="ARBA" id="ARBA00001966"/>
    </source>
</evidence>
<dbReference type="GO" id="GO:0008137">
    <property type="term" value="F:NADH dehydrogenase (ubiquinone) activity"/>
    <property type="evidence" value="ECO:0007669"/>
    <property type="project" value="InterPro"/>
</dbReference>